<feature type="transmembrane region" description="Helical" evidence="1">
    <location>
        <begin position="7"/>
        <end position="28"/>
    </location>
</feature>
<accession>A0A0F9TW09</accession>
<name>A0A0F9TW09_9ZZZZ</name>
<gene>
    <name evidence="2" type="ORF">LCGC14_0682010</name>
</gene>
<keyword evidence="1" id="KW-0472">Membrane</keyword>
<reference evidence="2" key="1">
    <citation type="journal article" date="2015" name="Nature">
        <title>Complex archaea that bridge the gap between prokaryotes and eukaryotes.</title>
        <authorList>
            <person name="Spang A."/>
            <person name="Saw J.H."/>
            <person name="Jorgensen S.L."/>
            <person name="Zaremba-Niedzwiedzka K."/>
            <person name="Martijn J."/>
            <person name="Lind A.E."/>
            <person name="van Eijk R."/>
            <person name="Schleper C."/>
            <person name="Guy L."/>
            <person name="Ettema T.J."/>
        </authorList>
    </citation>
    <scope>NUCLEOTIDE SEQUENCE</scope>
</reference>
<keyword evidence="1" id="KW-0812">Transmembrane</keyword>
<organism evidence="2">
    <name type="scientific">marine sediment metagenome</name>
    <dbReference type="NCBI Taxonomy" id="412755"/>
    <lineage>
        <taxon>unclassified sequences</taxon>
        <taxon>metagenomes</taxon>
        <taxon>ecological metagenomes</taxon>
    </lineage>
</organism>
<feature type="transmembrane region" description="Helical" evidence="1">
    <location>
        <begin position="34"/>
        <end position="62"/>
    </location>
</feature>
<dbReference type="EMBL" id="LAZR01001382">
    <property type="protein sequence ID" value="KKN45548.1"/>
    <property type="molecule type" value="Genomic_DNA"/>
</dbReference>
<sequence>MKRRIDLTVLIGISLFLFGLISMSYGIITVTINLFFGYLGIFLYVKDVLFDIVFLLLGLLLIRRNKKINSKSRLGFRKDRSYRVSRQELRNKS</sequence>
<evidence type="ECO:0000313" key="2">
    <source>
        <dbReference type="EMBL" id="KKN45548.1"/>
    </source>
</evidence>
<evidence type="ECO:0000256" key="1">
    <source>
        <dbReference type="SAM" id="Phobius"/>
    </source>
</evidence>
<protein>
    <submittedName>
        <fullName evidence="2">Uncharacterized protein</fullName>
    </submittedName>
</protein>
<keyword evidence="1" id="KW-1133">Transmembrane helix</keyword>
<proteinExistence type="predicted"/>
<dbReference type="AlphaFoldDB" id="A0A0F9TW09"/>
<comment type="caution">
    <text evidence="2">The sequence shown here is derived from an EMBL/GenBank/DDBJ whole genome shotgun (WGS) entry which is preliminary data.</text>
</comment>